<name>A0A2V2YTM4_9BACL</name>
<evidence type="ECO:0000313" key="2">
    <source>
        <dbReference type="Proteomes" id="UP000246635"/>
    </source>
</evidence>
<comment type="caution">
    <text evidence="1">The sequence shown here is derived from an EMBL/GenBank/DDBJ whole genome shotgun (WGS) entry which is preliminary data.</text>
</comment>
<accession>A0A2V2YTM4</accession>
<protein>
    <submittedName>
        <fullName evidence="1">Uncharacterized protein</fullName>
    </submittedName>
</protein>
<keyword evidence="2" id="KW-1185">Reference proteome</keyword>
<gene>
    <name evidence="1" type="ORF">DFQ01_11076</name>
</gene>
<dbReference type="AlphaFoldDB" id="A0A2V2YTM4"/>
<reference evidence="1 2" key="1">
    <citation type="submission" date="2018-05" db="EMBL/GenBank/DDBJ databases">
        <title>Genomic Encyclopedia of Type Strains, Phase III (KMG-III): the genomes of soil and plant-associated and newly described type strains.</title>
        <authorList>
            <person name="Whitman W."/>
        </authorList>
    </citation>
    <scope>NUCLEOTIDE SEQUENCE [LARGE SCALE GENOMIC DNA]</scope>
    <source>
        <strain evidence="1 2">CECT 5696</strain>
    </source>
</reference>
<proteinExistence type="predicted"/>
<sequence>MGEHIQVKVIGFDENQEECIAIMNGLEVRIDPFVTDIWDWKQRNELRGEWWFSGHWDDYKCFLPYRCTRIA</sequence>
<dbReference type="Proteomes" id="UP000246635">
    <property type="component" value="Unassembled WGS sequence"/>
</dbReference>
<dbReference type="EMBL" id="QGTQ01000010">
    <property type="protein sequence ID" value="PWW01186.1"/>
    <property type="molecule type" value="Genomic_DNA"/>
</dbReference>
<evidence type="ECO:0000313" key="1">
    <source>
        <dbReference type="EMBL" id="PWW01186.1"/>
    </source>
</evidence>
<organism evidence="1 2">
    <name type="scientific">Paenibacillus cellulosilyticus</name>
    <dbReference type="NCBI Taxonomy" id="375489"/>
    <lineage>
        <taxon>Bacteria</taxon>
        <taxon>Bacillati</taxon>
        <taxon>Bacillota</taxon>
        <taxon>Bacilli</taxon>
        <taxon>Bacillales</taxon>
        <taxon>Paenibacillaceae</taxon>
        <taxon>Paenibacillus</taxon>
    </lineage>
</organism>
<dbReference type="RefSeq" id="WP_110044679.1">
    <property type="nucleotide sequence ID" value="NZ_CP054613.1"/>
</dbReference>